<sequence>MRALLLVALALPLTGCDSQMTLQEVCNTHPEYCEDVPLTGWCVKERSEVIWKRYEHNDKDPNSIYNELLSLENFVNCIEKAVKIENREQAKERESARVESYIAAQTSLTNIQEKTQNDASPYLSFYHWTRFHNRQALNRFLDAESQGKLDSATLKGFAASYYSQSNPKRATGYLLETLPELPQPAVDAFLDLSKLFMDQRNNEQAYIFAKMAAISNPEMVNPQRLKMLSLSSGQKQSLLDEQAQQRLTQLAEGKFSAKSIKM</sequence>
<accession>A0A4U1BGN1</accession>
<comment type="caution">
    <text evidence="1">The sequence shown here is derived from an EMBL/GenBank/DDBJ whole genome shotgun (WGS) entry which is preliminary data.</text>
</comment>
<evidence type="ECO:0000313" key="2">
    <source>
        <dbReference type="Proteomes" id="UP000305675"/>
    </source>
</evidence>
<dbReference type="RefSeq" id="WP_136865387.1">
    <property type="nucleotide sequence ID" value="NZ_SWCJ01000028.1"/>
</dbReference>
<dbReference type="Pfam" id="PF11207">
    <property type="entry name" value="DUF2989"/>
    <property type="match status" value="1"/>
</dbReference>
<dbReference type="Proteomes" id="UP000305675">
    <property type="component" value="Unassembled WGS sequence"/>
</dbReference>
<protein>
    <submittedName>
        <fullName evidence="1">DUF2989 domain-containing protein</fullName>
    </submittedName>
</protein>
<keyword evidence="2" id="KW-1185">Reference proteome</keyword>
<dbReference type="AlphaFoldDB" id="A0A4U1BGN1"/>
<gene>
    <name evidence="1" type="ORF">FCL42_21025</name>
</gene>
<reference evidence="1 2" key="1">
    <citation type="submission" date="2019-04" db="EMBL/GenBank/DDBJ databases">
        <authorList>
            <person name="Hwang J.C."/>
        </authorList>
    </citation>
    <scope>NUCLEOTIDE SEQUENCE [LARGE SCALE GENOMIC DNA]</scope>
    <source>
        <strain evidence="1 2">IMCC35002</strain>
    </source>
</reference>
<proteinExistence type="predicted"/>
<dbReference type="OrthoDB" id="5900133at2"/>
<dbReference type="InterPro" id="IPR021372">
    <property type="entry name" value="DUF2989"/>
</dbReference>
<dbReference type="EMBL" id="SWCJ01000028">
    <property type="protein sequence ID" value="TKB49189.1"/>
    <property type="molecule type" value="Genomic_DNA"/>
</dbReference>
<organism evidence="1 2">
    <name type="scientific">Ferrimonas aestuarii</name>
    <dbReference type="NCBI Taxonomy" id="2569539"/>
    <lineage>
        <taxon>Bacteria</taxon>
        <taxon>Pseudomonadati</taxon>
        <taxon>Pseudomonadota</taxon>
        <taxon>Gammaproteobacteria</taxon>
        <taxon>Alteromonadales</taxon>
        <taxon>Ferrimonadaceae</taxon>
        <taxon>Ferrimonas</taxon>
    </lineage>
</organism>
<name>A0A4U1BGN1_9GAMM</name>
<evidence type="ECO:0000313" key="1">
    <source>
        <dbReference type="EMBL" id="TKB49189.1"/>
    </source>
</evidence>